<name>A0A060XX50_ONCMY</name>
<dbReference type="Proteomes" id="UP000193380">
    <property type="component" value="Unassembled WGS sequence"/>
</dbReference>
<gene>
    <name evidence="2" type="ORF">GSONMT00027641001</name>
</gene>
<evidence type="ECO:0000256" key="1">
    <source>
        <dbReference type="SAM" id="SignalP"/>
    </source>
</evidence>
<keyword evidence="1" id="KW-0732">Signal</keyword>
<dbReference type="AlphaFoldDB" id="A0A060XX50"/>
<protein>
    <recommendedName>
        <fullName evidence="4">Peptidase M12B propeptide domain-containing protein</fullName>
    </recommendedName>
</protein>
<accession>A0A060XX50</accession>
<evidence type="ECO:0000313" key="2">
    <source>
        <dbReference type="EMBL" id="CDQ84081.1"/>
    </source>
</evidence>
<organism evidence="2 3">
    <name type="scientific">Oncorhynchus mykiss</name>
    <name type="common">Rainbow trout</name>
    <name type="synonym">Salmo gairdneri</name>
    <dbReference type="NCBI Taxonomy" id="8022"/>
    <lineage>
        <taxon>Eukaryota</taxon>
        <taxon>Metazoa</taxon>
        <taxon>Chordata</taxon>
        <taxon>Craniata</taxon>
        <taxon>Vertebrata</taxon>
        <taxon>Euteleostomi</taxon>
        <taxon>Actinopterygii</taxon>
        <taxon>Neopterygii</taxon>
        <taxon>Teleostei</taxon>
        <taxon>Protacanthopterygii</taxon>
        <taxon>Salmoniformes</taxon>
        <taxon>Salmonidae</taxon>
        <taxon>Salmoninae</taxon>
        <taxon>Oncorhynchus</taxon>
    </lineage>
</organism>
<evidence type="ECO:0008006" key="4">
    <source>
        <dbReference type="Google" id="ProtNLM"/>
    </source>
</evidence>
<feature type="signal peptide" evidence="1">
    <location>
        <begin position="1"/>
        <end position="15"/>
    </location>
</feature>
<dbReference type="STRING" id="8022.A0A060XX50"/>
<reference evidence="2" key="2">
    <citation type="submission" date="2014-03" db="EMBL/GenBank/DDBJ databases">
        <authorList>
            <person name="Genoscope - CEA"/>
        </authorList>
    </citation>
    <scope>NUCLEOTIDE SEQUENCE</scope>
</reference>
<dbReference type="EMBL" id="FR906328">
    <property type="protein sequence ID" value="CDQ84081.1"/>
    <property type="molecule type" value="Genomic_DNA"/>
</dbReference>
<sequence length="124" mass="13528">MHLIFLANLLVSILAAGLHSSIASIGGENEVVERDAEPLFSEREATAAAATDNTSHSAAEHVITYPSRLIYYLKEDSESTYHDLDTRARNQGTEGHDQAVHLAQASFQLDAFGSKFVLDLTLNK</sequence>
<reference evidence="2" key="1">
    <citation type="journal article" date="2014" name="Nat. Commun.">
        <title>The rainbow trout genome provides novel insights into evolution after whole-genome duplication in vertebrates.</title>
        <authorList>
            <person name="Berthelot C."/>
            <person name="Brunet F."/>
            <person name="Chalopin D."/>
            <person name="Juanchich A."/>
            <person name="Bernard M."/>
            <person name="Noel B."/>
            <person name="Bento P."/>
            <person name="Da Silva C."/>
            <person name="Labadie K."/>
            <person name="Alberti A."/>
            <person name="Aury J.M."/>
            <person name="Louis A."/>
            <person name="Dehais P."/>
            <person name="Bardou P."/>
            <person name="Montfort J."/>
            <person name="Klopp C."/>
            <person name="Cabau C."/>
            <person name="Gaspin C."/>
            <person name="Thorgaard G.H."/>
            <person name="Boussaha M."/>
            <person name="Quillet E."/>
            <person name="Guyomard R."/>
            <person name="Galiana D."/>
            <person name="Bobe J."/>
            <person name="Volff J.N."/>
            <person name="Genet C."/>
            <person name="Wincker P."/>
            <person name="Jaillon O."/>
            <person name="Roest Crollius H."/>
            <person name="Guiguen Y."/>
        </authorList>
    </citation>
    <scope>NUCLEOTIDE SEQUENCE [LARGE SCALE GENOMIC DNA]</scope>
</reference>
<evidence type="ECO:0000313" key="3">
    <source>
        <dbReference type="Proteomes" id="UP000193380"/>
    </source>
</evidence>
<feature type="chain" id="PRO_5012745799" description="Peptidase M12B propeptide domain-containing protein" evidence="1">
    <location>
        <begin position="16"/>
        <end position="124"/>
    </location>
</feature>
<dbReference type="PaxDb" id="8022-A0A060XX50"/>
<proteinExistence type="predicted"/>